<dbReference type="InterPro" id="IPR046938">
    <property type="entry name" value="DNA_clamp_sf"/>
</dbReference>
<keyword evidence="7 9" id="KW-0239">DNA-directed DNA polymerase</keyword>
<dbReference type="GO" id="GO:0009360">
    <property type="term" value="C:DNA polymerase III complex"/>
    <property type="evidence" value="ECO:0007669"/>
    <property type="project" value="InterPro"/>
</dbReference>
<dbReference type="PANTHER" id="PTHR30478:SF0">
    <property type="entry name" value="BETA SLIDING CLAMP"/>
    <property type="match status" value="1"/>
</dbReference>
<dbReference type="Pfam" id="PF02768">
    <property type="entry name" value="DNA_pol3_beta_3"/>
    <property type="match status" value="1"/>
</dbReference>
<evidence type="ECO:0000259" key="11">
    <source>
        <dbReference type="Pfam" id="PF00712"/>
    </source>
</evidence>
<keyword evidence="15" id="KW-1185">Reference proteome</keyword>
<keyword evidence="5 9" id="KW-0548">Nucleotidyltransferase</keyword>
<feature type="compositionally biased region" description="Basic and acidic residues" evidence="10">
    <location>
        <begin position="366"/>
        <end position="375"/>
    </location>
</feature>
<dbReference type="GO" id="GO:0005737">
    <property type="term" value="C:cytoplasm"/>
    <property type="evidence" value="ECO:0007669"/>
    <property type="project" value="UniProtKB-SubCell"/>
</dbReference>
<dbReference type="Pfam" id="PF00712">
    <property type="entry name" value="DNA_pol3_beta"/>
    <property type="match status" value="1"/>
</dbReference>
<evidence type="ECO:0000256" key="1">
    <source>
        <dbReference type="ARBA" id="ARBA00004496"/>
    </source>
</evidence>
<evidence type="ECO:0000256" key="9">
    <source>
        <dbReference type="PIRNR" id="PIRNR000804"/>
    </source>
</evidence>
<evidence type="ECO:0000259" key="13">
    <source>
        <dbReference type="Pfam" id="PF02768"/>
    </source>
</evidence>
<dbReference type="AlphaFoldDB" id="A0A931FEC0"/>
<comment type="function">
    <text evidence="9">Confers DNA tethering and processivity to DNA polymerases and other proteins. Acts as a clamp, forming a ring around DNA (a reaction catalyzed by the clamp-loading complex) which diffuses in an ATP-independent manner freely and bidirectionally along dsDNA. Initially characterized for its ability to contact the catalytic subunit of DNA polymerase III (Pol III), a complex, multichain enzyme responsible for most of the replicative synthesis in bacteria; Pol III exhibits 3'-5' exonuclease proofreading activity. The beta chain is required for initiation of replication as well as for processivity of DNA replication.</text>
</comment>
<dbReference type="SMART" id="SM00480">
    <property type="entry name" value="POL3Bc"/>
    <property type="match status" value="1"/>
</dbReference>
<evidence type="ECO:0000256" key="3">
    <source>
        <dbReference type="ARBA" id="ARBA00022490"/>
    </source>
</evidence>
<evidence type="ECO:0000256" key="6">
    <source>
        <dbReference type="ARBA" id="ARBA00022705"/>
    </source>
</evidence>
<dbReference type="InterPro" id="IPR022634">
    <property type="entry name" value="DNA_polIII_beta_N"/>
</dbReference>
<dbReference type="Pfam" id="PF02767">
    <property type="entry name" value="DNA_pol3_beta_2"/>
    <property type="match status" value="1"/>
</dbReference>
<dbReference type="PANTHER" id="PTHR30478">
    <property type="entry name" value="DNA POLYMERASE III SUBUNIT BETA"/>
    <property type="match status" value="1"/>
</dbReference>
<dbReference type="Gene3D" id="3.10.150.10">
    <property type="entry name" value="DNA Polymerase III, subunit A, domain 2"/>
    <property type="match status" value="3"/>
</dbReference>
<dbReference type="InterPro" id="IPR022637">
    <property type="entry name" value="DNA_polIII_beta_cen"/>
</dbReference>
<evidence type="ECO:0000256" key="8">
    <source>
        <dbReference type="ARBA" id="ARBA00023125"/>
    </source>
</evidence>
<evidence type="ECO:0000259" key="12">
    <source>
        <dbReference type="Pfam" id="PF02767"/>
    </source>
</evidence>
<proteinExistence type="inferred from homology"/>
<dbReference type="GO" id="GO:0003887">
    <property type="term" value="F:DNA-directed DNA polymerase activity"/>
    <property type="evidence" value="ECO:0007669"/>
    <property type="project" value="UniProtKB-UniRule"/>
</dbReference>
<dbReference type="GO" id="GO:0008408">
    <property type="term" value="F:3'-5' exonuclease activity"/>
    <property type="evidence" value="ECO:0007669"/>
    <property type="project" value="InterPro"/>
</dbReference>
<organism evidence="14 15">
    <name type="scientific">Streptacidiphilus fuscans</name>
    <dbReference type="NCBI Taxonomy" id="2789292"/>
    <lineage>
        <taxon>Bacteria</taxon>
        <taxon>Bacillati</taxon>
        <taxon>Actinomycetota</taxon>
        <taxon>Actinomycetes</taxon>
        <taxon>Kitasatosporales</taxon>
        <taxon>Streptomycetaceae</taxon>
        <taxon>Streptacidiphilus</taxon>
    </lineage>
</organism>
<evidence type="ECO:0000313" key="14">
    <source>
        <dbReference type="EMBL" id="MBF9070488.1"/>
    </source>
</evidence>
<comment type="similarity">
    <text evidence="2 9">Belongs to the beta sliding clamp family.</text>
</comment>
<keyword evidence="3 9" id="KW-0963">Cytoplasm</keyword>
<dbReference type="InterPro" id="IPR022635">
    <property type="entry name" value="DNA_polIII_beta_C"/>
</dbReference>
<feature type="domain" description="DNA polymerase III beta sliding clamp N-terminal" evidence="11">
    <location>
        <begin position="1"/>
        <end position="123"/>
    </location>
</feature>
<dbReference type="EMBL" id="JADPRT010000008">
    <property type="protein sequence ID" value="MBF9070488.1"/>
    <property type="molecule type" value="Genomic_DNA"/>
</dbReference>
<keyword evidence="4 9" id="KW-0808">Transferase</keyword>
<dbReference type="PIRSF" id="PIRSF000804">
    <property type="entry name" value="DNA_pol_III_b"/>
    <property type="match status" value="1"/>
</dbReference>
<protein>
    <recommendedName>
        <fullName evidence="9">Beta sliding clamp</fullName>
    </recommendedName>
</protein>
<sequence>MKFRLSREALTEAVSWAAHALPARSTVPALSGLLLTAEQRGHDGVLTVSGFDFEVSARFESQAEVFESGAARVPGRLLADLAKALPVGHDVELATAGSDALLTCGPAQFELPLLPPEDGPRLPELPPALGSVDGALFAEAVAQVAVVAGRDEALPFLTGIRLELHADMLRLVATDRYRLAVREIPWHRSAVPAGAVSDAPSVALVPARTLHEITRSLTKDEQIRISPSTEETNGSGGLIGFAAGSREATTRLLASDFIRYEAIFPSAFSGSALIERRPLLDAVKRVALVTERHRPLRLSFEPGRLVVDAGGGSEARGRQTLDAHFDAEPVVLSANAGYLLDGLGALTSRYAELSYTTPTKPAVLTGREDDARPGEDTAAQDAPSYRYLFMPLRVG</sequence>
<evidence type="ECO:0000256" key="5">
    <source>
        <dbReference type="ARBA" id="ARBA00022695"/>
    </source>
</evidence>
<evidence type="ECO:0000256" key="7">
    <source>
        <dbReference type="ARBA" id="ARBA00022932"/>
    </source>
</evidence>
<feature type="domain" description="DNA polymerase III beta sliding clamp central" evidence="12">
    <location>
        <begin position="132"/>
        <end position="257"/>
    </location>
</feature>
<dbReference type="GO" id="GO:0003677">
    <property type="term" value="F:DNA binding"/>
    <property type="evidence" value="ECO:0007669"/>
    <property type="project" value="UniProtKB-UniRule"/>
</dbReference>
<keyword evidence="8" id="KW-0238">DNA-binding</keyword>
<evidence type="ECO:0000256" key="10">
    <source>
        <dbReference type="SAM" id="MobiDB-lite"/>
    </source>
</evidence>
<reference evidence="14" key="1">
    <citation type="submission" date="2020-11" db="EMBL/GenBank/DDBJ databases">
        <title>Isolation and identification of active actinomycetes.</title>
        <authorList>
            <person name="Yu B."/>
        </authorList>
    </citation>
    <scope>NUCLEOTIDE SEQUENCE</scope>
    <source>
        <strain evidence="14">NEAU-YB345</strain>
    </source>
</reference>
<evidence type="ECO:0000256" key="4">
    <source>
        <dbReference type="ARBA" id="ARBA00022679"/>
    </source>
</evidence>
<feature type="domain" description="DNA polymerase III beta sliding clamp C-terminal" evidence="13">
    <location>
        <begin position="263"/>
        <end position="370"/>
    </location>
</feature>
<dbReference type="InterPro" id="IPR001001">
    <property type="entry name" value="DNA_polIII_beta"/>
</dbReference>
<dbReference type="SUPFAM" id="SSF55979">
    <property type="entry name" value="DNA clamp"/>
    <property type="match status" value="3"/>
</dbReference>
<dbReference type="NCBIfam" id="TIGR00663">
    <property type="entry name" value="dnan"/>
    <property type="match status" value="1"/>
</dbReference>
<comment type="subunit">
    <text evidence="9">Forms a ring-shaped head-to-tail homodimer around DNA.</text>
</comment>
<evidence type="ECO:0000313" key="15">
    <source>
        <dbReference type="Proteomes" id="UP000657385"/>
    </source>
</evidence>
<gene>
    <name evidence="14" type="primary">dnaN</name>
    <name evidence="14" type="ORF">I2501_20910</name>
</gene>
<comment type="caution">
    <text evidence="14">The sequence shown here is derived from an EMBL/GenBank/DDBJ whole genome shotgun (WGS) entry which is preliminary data.</text>
</comment>
<name>A0A931FEC0_9ACTN</name>
<dbReference type="RefSeq" id="WP_196195655.1">
    <property type="nucleotide sequence ID" value="NZ_JADPRT010000008.1"/>
</dbReference>
<evidence type="ECO:0000256" key="2">
    <source>
        <dbReference type="ARBA" id="ARBA00010752"/>
    </source>
</evidence>
<dbReference type="GO" id="GO:0006271">
    <property type="term" value="P:DNA strand elongation involved in DNA replication"/>
    <property type="evidence" value="ECO:0007669"/>
    <property type="project" value="TreeGrafter"/>
</dbReference>
<comment type="subcellular location">
    <subcellularLocation>
        <location evidence="1 9">Cytoplasm</location>
    </subcellularLocation>
</comment>
<dbReference type="CDD" id="cd00140">
    <property type="entry name" value="beta_clamp"/>
    <property type="match status" value="1"/>
</dbReference>
<keyword evidence="6 9" id="KW-0235">DNA replication</keyword>
<dbReference type="Proteomes" id="UP000657385">
    <property type="component" value="Unassembled WGS sequence"/>
</dbReference>
<accession>A0A931FEC0</accession>
<feature type="region of interest" description="Disordered" evidence="10">
    <location>
        <begin position="361"/>
        <end position="380"/>
    </location>
</feature>